<evidence type="ECO:0000259" key="7">
    <source>
        <dbReference type="Pfam" id="PF00291"/>
    </source>
</evidence>
<dbReference type="Pfam" id="PF00291">
    <property type="entry name" value="PALP"/>
    <property type="match status" value="1"/>
</dbReference>
<dbReference type="InterPro" id="IPR001926">
    <property type="entry name" value="TrpB-like_PALP"/>
</dbReference>
<dbReference type="PANTHER" id="PTHR48078">
    <property type="entry name" value="THREONINE DEHYDRATASE, MITOCHONDRIAL-RELATED"/>
    <property type="match status" value="1"/>
</dbReference>
<dbReference type="Gene3D" id="3.40.50.1100">
    <property type="match status" value="2"/>
</dbReference>
<dbReference type="InterPro" id="IPR000634">
    <property type="entry name" value="Ser/Thr_deHydtase_PyrdxlP-BS"/>
</dbReference>
<proteinExistence type="inferred from homology"/>
<name>A0A7J7IMF0_9RHOD</name>
<dbReference type="SUPFAM" id="SSF53686">
    <property type="entry name" value="Tryptophan synthase beta subunit-like PLP-dependent enzymes"/>
    <property type="match status" value="1"/>
</dbReference>
<dbReference type="InterPro" id="IPR050147">
    <property type="entry name" value="Ser/Thr_Dehydratase"/>
</dbReference>
<reference evidence="8 9" key="1">
    <citation type="journal article" date="2020" name="J. Phycol.">
        <title>Comparative genome analysis reveals Cyanidiococcus gen. nov., a new extremophilic red algal genus sister to Cyanidioschyzon (Cyanidioschyzonaceae, Rhodophyta).</title>
        <authorList>
            <person name="Liu S.-L."/>
            <person name="Chiang Y.-R."/>
            <person name="Yoon H.S."/>
            <person name="Fu H.-Y."/>
        </authorList>
    </citation>
    <scope>NUCLEOTIDE SEQUENCE [LARGE SCALE GENOMIC DNA]</scope>
    <source>
        <strain evidence="8 9">THAL066</strain>
    </source>
</reference>
<dbReference type="PANTHER" id="PTHR48078:SF2">
    <property type="entry name" value="CATABOLIC L-SERINE_THREONINE DEHYDRATASE"/>
    <property type="match status" value="1"/>
</dbReference>
<dbReference type="GO" id="GO:0030170">
    <property type="term" value="F:pyridoxal phosphate binding"/>
    <property type="evidence" value="ECO:0007669"/>
    <property type="project" value="InterPro"/>
</dbReference>
<dbReference type="PROSITE" id="PS00165">
    <property type="entry name" value="DEHYDRATASE_SER_THR"/>
    <property type="match status" value="1"/>
</dbReference>
<sequence>MFIKQLHIQTPCIESRELSRRLRTNRVWLKLENLQVGGSFKIRGIGLLCAEAQQLQHCTEIISSSGGNAGMAAAAAGLALGLPVRVYVPETTPVYMRTRLESEGATVCVHGKVWDETNAKALEVVQSTNGALYVHPFDHPSIWRGHSTLIDELEHRPAAVIVSVGGGGLLLGVVQGLQRRGWTDVHVVAAETAGAASFAATYQAGGVLQRIPSIESVAKSLGALQVSEACAQVIRTGTNRMHSFVCSDREAVEAVLTFANVHRMLVEPACGAALALVTTERGRAYLRDRFGQTGDIVVVVCGGNMITPEILLELEKVTGASAEPF</sequence>
<dbReference type="GO" id="GO:0006565">
    <property type="term" value="P:L-serine catabolic process"/>
    <property type="evidence" value="ECO:0007669"/>
    <property type="project" value="TreeGrafter"/>
</dbReference>
<organism evidence="8 9">
    <name type="scientific">Cyanidiococcus yangmingshanensis</name>
    <dbReference type="NCBI Taxonomy" id="2690220"/>
    <lineage>
        <taxon>Eukaryota</taxon>
        <taxon>Rhodophyta</taxon>
        <taxon>Bangiophyceae</taxon>
        <taxon>Cyanidiales</taxon>
        <taxon>Cyanidiaceae</taxon>
        <taxon>Cyanidiococcus</taxon>
    </lineage>
</organism>
<evidence type="ECO:0000256" key="1">
    <source>
        <dbReference type="ARBA" id="ARBA00001933"/>
    </source>
</evidence>
<keyword evidence="9" id="KW-1185">Reference proteome</keyword>
<accession>A0A7J7IMF0</accession>
<dbReference type="InterPro" id="IPR036052">
    <property type="entry name" value="TrpB-like_PALP_sf"/>
</dbReference>
<comment type="similarity">
    <text evidence="2">Belongs to the serine/threonine dehydratase family.</text>
</comment>
<dbReference type="GO" id="GO:0006567">
    <property type="term" value="P:L-threonine catabolic process"/>
    <property type="evidence" value="ECO:0007669"/>
    <property type="project" value="TreeGrafter"/>
</dbReference>
<evidence type="ECO:0000256" key="4">
    <source>
        <dbReference type="ARBA" id="ARBA00022898"/>
    </source>
</evidence>
<evidence type="ECO:0000256" key="5">
    <source>
        <dbReference type="ARBA" id="ARBA00023239"/>
    </source>
</evidence>
<dbReference type="GO" id="GO:0009097">
    <property type="term" value="P:isoleucine biosynthetic process"/>
    <property type="evidence" value="ECO:0007669"/>
    <property type="project" value="TreeGrafter"/>
</dbReference>
<comment type="caution">
    <text evidence="8">The sequence shown here is derived from an EMBL/GenBank/DDBJ whole genome shotgun (WGS) entry which is preliminary data.</text>
</comment>
<evidence type="ECO:0000256" key="3">
    <source>
        <dbReference type="ARBA" id="ARBA00012093"/>
    </source>
</evidence>
<dbReference type="EMBL" id="VWRR01000006">
    <property type="protein sequence ID" value="KAF6003471.1"/>
    <property type="molecule type" value="Genomic_DNA"/>
</dbReference>
<dbReference type="Proteomes" id="UP000530660">
    <property type="component" value="Unassembled WGS sequence"/>
</dbReference>
<dbReference type="OrthoDB" id="4418812at2759"/>
<comment type="cofactor">
    <cofactor evidence="1">
        <name>pyridoxal 5'-phosphate</name>
        <dbReference type="ChEBI" id="CHEBI:597326"/>
    </cofactor>
</comment>
<evidence type="ECO:0000313" key="9">
    <source>
        <dbReference type="Proteomes" id="UP000530660"/>
    </source>
</evidence>
<keyword evidence="4" id="KW-0663">Pyridoxal phosphate</keyword>
<dbReference type="AlphaFoldDB" id="A0A7J7IMF0"/>
<dbReference type="GO" id="GO:0004794">
    <property type="term" value="F:threonine deaminase activity"/>
    <property type="evidence" value="ECO:0007669"/>
    <property type="project" value="TreeGrafter"/>
</dbReference>
<feature type="domain" description="Tryptophan synthase beta chain-like PALP" evidence="7">
    <location>
        <begin position="4"/>
        <end position="302"/>
    </location>
</feature>
<comment type="catalytic activity">
    <reaction evidence="6">
        <text>L-serine = pyruvate + NH4(+)</text>
        <dbReference type="Rhea" id="RHEA:19169"/>
        <dbReference type="ChEBI" id="CHEBI:15361"/>
        <dbReference type="ChEBI" id="CHEBI:28938"/>
        <dbReference type="ChEBI" id="CHEBI:33384"/>
        <dbReference type="EC" id="4.3.1.17"/>
    </reaction>
</comment>
<evidence type="ECO:0000313" key="8">
    <source>
        <dbReference type="EMBL" id="KAF6003471.1"/>
    </source>
</evidence>
<dbReference type="GO" id="GO:0003941">
    <property type="term" value="F:L-serine ammonia-lyase activity"/>
    <property type="evidence" value="ECO:0007669"/>
    <property type="project" value="UniProtKB-EC"/>
</dbReference>
<keyword evidence="5" id="KW-0456">Lyase</keyword>
<protein>
    <recommendedName>
        <fullName evidence="3">L-serine ammonia-lyase</fullName>
        <ecNumber evidence="3">4.3.1.17</ecNumber>
    </recommendedName>
</protein>
<gene>
    <name evidence="8" type="ORF">F1559_000723</name>
</gene>
<dbReference type="EC" id="4.3.1.17" evidence="3"/>
<evidence type="ECO:0000256" key="6">
    <source>
        <dbReference type="ARBA" id="ARBA00049406"/>
    </source>
</evidence>
<evidence type="ECO:0000256" key="2">
    <source>
        <dbReference type="ARBA" id="ARBA00010869"/>
    </source>
</evidence>